<proteinExistence type="predicted"/>
<organism evidence="2 3">
    <name type="scientific">Fusobacterium mortiferum</name>
    <dbReference type="NCBI Taxonomy" id="850"/>
    <lineage>
        <taxon>Bacteria</taxon>
        <taxon>Fusobacteriati</taxon>
        <taxon>Fusobacteriota</taxon>
        <taxon>Fusobacteriia</taxon>
        <taxon>Fusobacteriales</taxon>
        <taxon>Fusobacteriaceae</taxon>
        <taxon>Fusobacterium</taxon>
    </lineage>
</organism>
<evidence type="ECO:0000256" key="1">
    <source>
        <dbReference type="SAM" id="Coils"/>
    </source>
</evidence>
<feature type="coiled-coil region" evidence="1">
    <location>
        <begin position="150"/>
        <end position="360"/>
    </location>
</feature>
<reference evidence="2 3" key="1">
    <citation type="submission" date="2018-08" db="EMBL/GenBank/DDBJ databases">
        <title>A genome reference for cultivated species of the human gut microbiota.</title>
        <authorList>
            <person name="Zou Y."/>
            <person name="Xue W."/>
            <person name="Luo G."/>
        </authorList>
    </citation>
    <scope>NUCLEOTIDE SEQUENCE [LARGE SCALE GENOMIC DNA]</scope>
    <source>
        <strain evidence="2 3">AM25-1</strain>
    </source>
</reference>
<name>A0A414Q0U8_FUSMR</name>
<evidence type="ECO:0000313" key="2">
    <source>
        <dbReference type="EMBL" id="RHF74409.1"/>
    </source>
</evidence>
<dbReference type="AlphaFoldDB" id="A0A414Q0U8"/>
<sequence length="647" mass="77052">MSILNIFENKKLKEEFNTLQENYSLLEQKIKQKESEINSIKVEKIRFFNTISEQNKEIEQLETKVREMEIISKRLQEEKIKLEREIFSLKDKNLILENKNLELVSRKQVLYREYSRLKEENLSIKSEEKKYLIVNLIKELKKSIFLKQNIKKSNEIKKSFEEKIHLLEKEKDNENEQSKIEFETKLNTVIREKNELIILKNQLEGRLLKKDRINERIKEELSKALKEKETLKNETLEIRREISEIEASFGDLEKELVVKNTKIQDLTIKLENLTWQKKEKESKLSEDERNIKKLENEKNFQKLQYDILEIELKNLKKSYTELKSQTNILEEQFKAEKNKNLELYKEIDEYKAKLKSIQETKVNTVDTGVEIKAKKTEIEETPIKLVTSPKEDNKIIIPMKEQVKKEEVPKIQPEKKADPVLTKLENAIKKQNSTNLKWDNYKDFLNNRFNLIEFLKTFSSEDFQNIFFQVKDKRIIKKVQEKFFSNILIRLKLKLPLTNMDIEKIIPLYKELMEILYEEGYFEKKIEAISNSNNDLTVNENISEATQAKEEIQEEPISLVENNDDITETDVEEVEVIERIENSKIETLAEPVTNTIKNFNDLLNFGIKTGEINIEDLKNIDYENEVNVYDIYEAIEILEERGIRIIY</sequence>
<accession>A0A414Q0U8</accession>
<evidence type="ECO:0000313" key="3">
    <source>
        <dbReference type="Proteomes" id="UP000284676"/>
    </source>
</evidence>
<protein>
    <submittedName>
        <fullName evidence="2">Uncharacterized protein</fullName>
    </submittedName>
</protein>
<dbReference type="RefSeq" id="WP_118127450.1">
    <property type="nucleotide sequence ID" value="NZ_QRHI01000012.1"/>
</dbReference>
<dbReference type="Proteomes" id="UP000284676">
    <property type="component" value="Unassembled WGS sequence"/>
</dbReference>
<comment type="caution">
    <text evidence="2">The sequence shown here is derived from an EMBL/GenBank/DDBJ whole genome shotgun (WGS) entry which is preliminary data.</text>
</comment>
<keyword evidence="1" id="KW-0175">Coiled coil</keyword>
<feature type="coiled-coil region" evidence="1">
    <location>
        <begin position="9"/>
        <end position="99"/>
    </location>
</feature>
<gene>
    <name evidence="2" type="ORF">DW663_02790</name>
</gene>
<dbReference type="EMBL" id="QRHL01000002">
    <property type="protein sequence ID" value="RHF74409.1"/>
    <property type="molecule type" value="Genomic_DNA"/>
</dbReference>